<evidence type="ECO:0000256" key="4">
    <source>
        <dbReference type="ARBA" id="ARBA00022692"/>
    </source>
</evidence>
<gene>
    <name evidence="9" type="primary">cyaA_2</name>
    <name evidence="9" type="ORF">Pr1d_07760</name>
</gene>
<keyword evidence="5 7" id="KW-1133">Transmembrane helix</keyword>
<name>A0A5B9Q7W0_9BACT</name>
<feature type="transmembrane region" description="Helical" evidence="7">
    <location>
        <begin position="96"/>
        <end position="117"/>
    </location>
</feature>
<dbReference type="SMART" id="SM00044">
    <property type="entry name" value="CYCc"/>
    <property type="match status" value="1"/>
</dbReference>
<reference evidence="9 10" key="1">
    <citation type="submission" date="2019-08" db="EMBL/GenBank/DDBJ databases">
        <title>Deep-cultivation of Planctomycetes and their phenomic and genomic characterization uncovers novel biology.</title>
        <authorList>
            <person name="Wiegand S."/>
            <person name="Jogler M."/>
            <person name="Boedeker C."/>
            <person name="Pinto D."/>
            <person name="Vollmers J."/>
            <person name="Rivas-Marin E."/>
            <person name="Kohn T."/>
            <person name="Peeters S.H."/>
            <person name="Heuer A."/>
            <person name="Rast P."/>
            <person name="Oberbeckmann S."/>
            <person name="Bunk B."/>
            <person name="Jeske O."/>
            <person name="Meyerdierks A."/>
            <person name="Storesund J.E."/>
            <person name="Kallscheuer N."/>
            <person name="Luecker S."/>
            <person name="Lage O.M."/>
            <person name="Pohl T."/>
            <person name="Merkel B.J."/>
            <person name="Hornburger P."/>
            <person name="Mueller R.-W."/>
            <person name="Bruemmer F."/>
            <person name="Labrenz M."/>
            <person name="Spormann A.M."/>
            <person name="Op den Camp H."/>
            <person name="Overmann J."/>
            <person name="Amann R."/>
            <person name="Jetten M.S.M."/>
            <person name="Mascher T."/>
            <person name="Medema M.H."/>
            <person name="Devos D.P."/>
            <person name="Kaster A.-K."/>
            <person name="Ovreas L."/>
            <person name="Rohde M."/>
            <person name="Galperin M.Y."/>
            <person name="Jogler C."/>
        </authorList>
    </citation>
    <scope>NUCLEOTIDE SEQUENCE [LARGE SCALE GENOMIC DNA]</scope>
    <source>
        <strain evidence="9 10">Pr1d</strain>
    </source>
</reference>
<feature type="transmembrane region" description="Helical" evidence="7">
    <location>
        <begin position="180"/>
        <end position="201"/>
    </location>
</feature>
<evidence type="ECO:0000256" key="2">
    <source>
        <dbReference type="ARBA" id="ARBA00005381"/>
    </source>
</evidence>
<evidence type="ECO:0000256" key="6">
    <source>
        <dbReference type="ARBA" id="ARBA00023136"/>
    </source>
</evidence>
<evidence type="ECO:0000256" key="7">
    <source>
        <dbReference type="SAM" id="Phobius"/>
    </source>
</evidence>
<feature type="transmembrane region" description="Helical" evidence="7">
    <location>
        <begin position="34"/>
        <end position="53"/>
    </location>
</feature>
<dbReference type="PANTHER" id="PTHR43081">
    <property type="entry name" value="ADENYLATE CYCLASE, TERMINAL-DIFFERENTIATION SPECIFIC-RELATED"/>
    <property type="match status" value="1"/>
</dbReference>
<evidence type="ECO:0000256" key="5">
    <source>
        <dbReference type="ARBA" id="ARBA00022989"/>
    </source>
</evidence>
<dbReference type="Gene3D" id="3.30.70.1230">
    <property type="entry name" value="Nucleotide cyclase"/>
    <property type="match status" value="1"/>
</dbReference>
<keyword evidence="10" id="KW-1185">Reference proteome</keyword>
<comment type="similarity">
    <text evidence="2">Belongs to the adenylyl cyclase class-3 family.</text>
</comment>
<organism evidence="9 10">
    <name type="scientific">Bythopirellula goksoeyrii</name>
    <dbReference type="NCBI Taxonomy" id="1400387"/>
    <lineage>
        <taxon>Bacteria</taxon>
        <taxon>Pseudomonadati</taxon>
        <taxon>Planctomycetota</taxon>
        <taxon>Planctomycetia</taxon>
        <taxon>Pirellulales</taxon>
        <taxon>Lacipirellulaceae</taxon>
        <taxon>Bythopirellula</taxon>
    </lineage>
</organism>
<dbReference type="PROSITE" id="PS50125">
    <property type="entry name" value="GUANYLATE_CYCLASE_2"/>
    <property type="match status" value="1"/>
</dbReference>
<dbReference type="CDD" id="cd07302">
    <property type="entry name" value="CHD"/>
    <property type="match status" value="1"/>
</dbReference>
<evidence type="ECO:0000256" key="3">
    <source>
        <dbReference type="ARBA" id="ARBA00022475"/>
    </source>
</evidence>
<dbReference type="SUPFAM" id="SSF55073">
    <property type="entry name" value="Nucleotide cyclase"/>
    <property type="match status" value="1"/>
</dbReference>
<keyword evidence="3" id="KW-1003">Cell membrane</keyword>
<dbReference type="InterPro" id="IPR001054">
    <property type="entry name" value="A/G_cyclase"/>
</dbReference>
<evidence type="ECO:0000313" key="10">
    <source>
        <dbReference type="Proteomes" id="UP000323917"/>
    </source>
</evidence>
<keyword evidence="4 7" id="KW-0812">Transmembrane</keyword>
<dbReference type="InterPro" id="IPR029787">
    <property type="entry name" value="Nucleotide_cyclase"/>
</dbReference>
<feature type="domain" description="Guanylate cyclase" evidence="8">
    <location>
        <begin position="253"/>
        <end position="385"/>
    </location>
</feature>
<dbReference type="GO" id="GO:0035556">
    <property type="term" value="P:intracellular signal transduction"/>
    <property type="evidence" value="ECO:0007669"/>
    <property type="project" value="InterPro"/>
</dbReference>
<proteinExistence type="inferred from homology"/>
<feature type="transmembrane region" description="Helical" evidence="7">
    <location>
        <begin position="65"/>
        <end position="84"/>
    </location>
</feature>
<dbReference type="GO" id="GO:0006171">
    <property type="term" value="P:cAMP biosynthetic process"/>
    <property type="evidence" value="ECO:0007669"/>
    <property type="project" value="TreeGrafter"/>
</dbReference>
<dbReference type="AlphaFoldDB" id="A0A5B9Q7W0"/>
<dbReference type="FunFam" id="3.30.70.1230:FF:000016">
    <property type="entry name" value="Adenylate/guanylate cyclase domain-containing protein"/>
    <property type="match status" value="1"/>
</dbReference>
<dbReference type="EC" id="4.6.1.1" evidence="9"/>
<keyword evidence="6 7" id="KW-0472">Membrane</keyword>
<dbReference type="OrthoDB" id="9806704at2"/>
<keyword evidence="9" id="KW-0456">Lyase</keyword>
<accession>A0A5B9Q7W0</accession>
<dbReference type="GO" id="GO:0030313">
    <property type="term" value="C:cell envelope"/>
    <property type="evidence" value="ECO:0007669"/>
    <property type="project" value="UniProtKB-SubCell"/>
</dbReference>
<dbReference type="GO" id="GO:0004016">
    <property type="term" value="F:adenylate cyclase activity"/>
    <property type="evidence" value="ECO:0007669"/>
    <property type="project" value="UniProtKB-EC"/>
</dbReference>
<dbReference type="PANTHER" id="PTHR43081:SF1">
    <property type="entry name" value="ADENYLATE CYCLASE, TERMINAL-DIFFERENTIATION SPECIFIC"/>
    <property type="match status" value="1"/>
</dbReference>
<dbReference type="Proteomes" id="UP000323917">
    <property type="component" value="Chromosome"/>
</dbReference>
<dbReference type="EMBL" id="CP042913">
    <property type="protein sequence ID" value="QEG33512.1"/>
    <property type="molecule type" value="Genomic_DNA"/>
</dbReference>
<feature type="transmembrane region" description="Helical" evidence="7">
    <location>
        <begin position="149"/>
        <end position="168"/>
    </location>
</feature>
<dbReference type="KEGG" id="bgok:Pr1d_07760"/>
<evidence type="ECO:0000256" key="1">
    <source>
        <dbReference type="ARBA" id="ARBA00004196"/>
    </source>
</evidence>
<protein>
    <submittedName>
        <fullName evidence="9">Adenylate cyclase 1</fullName>
        <ecNumber evidence="9">4.6.1.1</ecNumber>
    </submittedName>
</protein>
<evidence type="ECO:0000313" key="9">
    <source>
        <dbReference type="EMBL" id="QEG33512.1"/>
    </source>
</evidence>
<sequence>MLPINNPPFSANSNRAQAIVADLLGAAAREGELGVAWARLVCGLTVTLMWPIVHGEYLLELVPRAVAAFVLGMLGLGWSLYVFYRLRNTNPSAALTYTSITIDAILINSLVLMYVLAPGASHDSIVEVHGASFVYLAIVTAGVRLSPAAAYFGAAINSAMLIALVTTSTIQVDNLRVIGWAEWLTVGIGLIGSAVLGVTIATRTCRLVEQSANETLLSESARSKLGAYISPEVADKVLKESELRLGGERQNVAVLFSDLRGFTTYSESLEPEEIVEQLNDYMSVMVDTITEHGGIIDKFMGDGIMAVFGAPLPKPDDADRAVECAQAMMGAIDAHNRDRESKGLSKLKHGIGVHFGPVVAGNVGTSTRAAYTVIGDTVNLASRLEGMTKQVEADLVVSDQALAACTRSHDLKRIDEIHVKGREKAVTIYRA</sequence>
<comment type="subcellular location">
    <subcellularLocation>
        <location evidence="1">Cell envelope</location>
    </subcellularLocation>
</comment>
<dbReference type="Pfam" id="PF00211">
    <property type="entry name" value="Guanylate_cyc"/>
    <property type="match status" value="1"/>
</dbReference>
<dbReference type="InterPro" id="IPR050697">
    <property type="entry name" value="Adenylyl/Guanylyl_Cyclase_3/4"/>
</dbReference>
<evidence type="ECO:0000259" key="8">
    <source>
        <dbReference type="PROSITE" id="PS50125"/>
    </source>
</evidence>
<feature type="transmembrane region" description="Helical" evidence="7">
    <location>
        <begin position="124"/>
        <end position="143"/>
    </location>
</feature>
<dbReference type="RefSeq" id="WP_148072266.1">
    <property type="nucleotide sequence ID" value="NZ_CP042913.1"/>
</dbReference>